<dbReference type="EMBL" id="MRZV01000110">
    <property type="protein sequence ID" value="PIK58513.1"/>
    <property type="molecule type" value="Genomic_DNA"/>
</dbReference>
<comment type="caution">
    <text evidence="2">The sequence shown here is derived from an EMBL/GenBank/DDBJ whole genome shotgun (WGS) entry which is preliminary data.</text>
</comment>
<proteinExistence type="predicted"/>
<dbReference type="AlphaFoldDB" id="A0A2G8LE47"/>
<evidence type="ECO:0000313" key="2">
    <source>
        <dbReference type="EMBL" id="PIK58513.1"/>
    </source>
</evidence>
<protein>
    <submittedName>
        <fullName evidence="2">Uncharacterized protein</fullName>
    </submittedName>
</protein>
<dbReference type="Proteomes" id="UP000230750">
    <property type="component" value="Unassembled WGS sequence"/>
</dbReference>
<sequence length="206" mass="22626">MVLHVIGGVLCCSYEEPQEVVKGKVNNKGQREAPLNFYTDADKELANSSESNKIPTKATTAGAYEDVDEKVTKLPLSRNTTSGEVDGPEYEEVPENKTPFYHTLELESTSNGAVMSHQNDDYDQLARGDPSKKADIETTSRADYNTLNVKPESNSYDTLKRGGNSRPDVIDGNEYSHLSKPIASVSSSYDILNRQAKISDANTNTQ</sequence>
<evidence type="ECO:0000313" key="3">
    <source>
        <dbReference type="Proteomes" id="UP000230750"/>
    </source>
</evidence>
<name>A0A2G8LE47_STIJA</name>
<reference evidence="2 3" key="1">
    <citation type="journal article" date="2017" name="PLoS Biol.">
        <title>The sea cucumber genome provides insights into morphological evolution and visceral regeneration.</title>
        <authorList>
            <person name="Zhang X."/>
            <person name="Sun L."/>
            <person name="Yuan J."/>
            <person name="Sun Y."/>
            <person name="Gao Y."/>
            <person name="Zhang L."/>
            <person name="Li S."/>
            <person name="Dai H."/>
            <person name="Hamel J.F."/>
            <person name="Liu C."/>
            <person name="Yu Y."/>
            <person name="Liu S."/>
            <person name="Lin W."/>
            <person name="Guo K."/>
            <person name="Jin S."/>
            <person name="Xu P."/>
            <person name="Storey K.B."/>
            <person name="Huan P."/>
            <person name="Zhang T."/>
            <person name="Zhou Y."/>
            <person name="Zhang J."/>
            <person name="Lin C."/>
            <person name="Li X."/>
            <person name="Xing L."/>
            <person name="Huo D."/>
            <person name="Sun M."/>
            <person name="Wang L."/>
            <person name="Mercier A."/>
            <person name="Li F."/>
            <person name="Yang H."/>
            <person name="Xiang J."/>
        </authorList>
    </citation>
    <scope>NUCLEOTIDE SEQUENCE [LARGE SCALE GENOMIC DNA]</scope>
    <source>
        <strain evidence="2">Shaxun</strain>
        <tissue evidence="2">Muscle</tissue>
    </source>
</reference>
<feature type="region of interest" description="Disordered" evidence="1">
    <location>
        <begin position="149"/>
        <end position="172"/>
    </location>
</feature>
<keyword evidence="3" id="KW-1185">Reference proteome</keyword>
<accession>A0A2G8LE47</accession>
<organism evidence="2 3">
    <name type="scientific">Stichopus japonicus</name>
    <name type="common">Sea cucumber</name>
    <dbReference type="NCBI Taxonomy" id="307972"/>
    <lineage>
        <taxon>Eukaryota</taxon>
        <taxon>Metazoa</taxon>
        <taxon>Echinodermata</taxon>
        <taxon>Eleutherozoa</taxon>
        <taxon>Echinozoa</taxon>
        <taxon>Holothuroidea</taxon>
        <taxon>Aspidochirotacea</taxon>
        <taxon>Aspidochirotida</taxon>
        <taxon>Stichopodidae</taxon>
        <taxon>Apostichopus</taxon>
    </lineage>
</organism>
<evidence type="ECO:0000256" key="1">
    <source>
        <dbReference type="SAM" id="MobiDB-lite"/>
    </source>
</evidence>
<gene>
    <name evidence="2" type="ORF">BSL78_04537</name>
</gene>